<gene>
    <name evidence="12" type="ORF">MIMGU_mgv1a000858mg</name>
</gene>
<dbReference type="Gene3D" id="3.80.10.10">
    <property type="entry name" value="Ribonuclease Inhibitor"/>
    <property type="match status" value="1"/>
</dbReference>
<evidence type="ECO:0000256" key="4">
    <source>
        <dbReference type="ARBA" id="ARBA00022490"/>
    </source>
</evidence>
<proteinExistence type="inferred from homology"/>
<dbReference type="eggNOG" id="KOG4658">
    <property type="taxonomic scope" value="Eukaryota"/>
</dbReference>
<dbReference type="SUPFAM" id="SSF52047">
    <property type="entry name" value="RNI-like"/>
    <property type="match status" value="1"/>
</dbReference>
<organism evidence="12 13">
    <name type="scientific">Erythranthe guttata</name>
    <name type="common">Yellow monkey flower</name>
    <name type="synonym">Mimulus guttatus</name>
    <dbReference type="NCBI Taxonomy" id="4155"/>
    <lineage>
        <taxon>Eukaryota</taxon>
        <taxon>Viridiplantae</taxon>
        <taxon>Streptophyta</taxon>
        <taxon>Embryophyta</taxon>
        <taxon>Tracheophyta</taxon>
        <taxon>Spermatophyta</taxon>
        <taxon>Magnoliopsida</taxon>
        <taxon>eudicotyledons</taxon>
        <taxon>Gunneridae</taxon>
        <taxon>Pentapetalae</taxon>
        <taxon>asterids</taxon>
        <taxon>lamiids</taxon>
        <taxon>Lamiales</taxon>
        <taxon>Phrymaceae</taxon>
        <taxon>Erythranthe</taxon>
    </lineage>
</organism>
<evidence type="ECO:0000313" key="13">
    <source>
        <dbReference type="Proteomes" id="UP000030748"/>
    </source>
</evidence>
<accession>A0A022Q852</accession>
<dbReference type="PANTHER" id="PTHR23155">
    <property type="entry name" value="DISEASE RESISTANCE PROTEIN RP"/>
    <property type="match status" value="1"/>
</dbReference>
<comment type="function">
    <text evidence="1">Confers resistance to late blight (Phytophthora infestans) races carrying the avirulence gene Avr1. Resistance proteins guard the plant against pathogens that contain an appropriate avirulence protein via an indirect interaction with this avirulence protein. That triggers a defense system including the hypersensitive response, which restricts the pathogen growth.</text>
</comment>
<keyword evidence="9" id="KW-0611">Plant defense</keyword>
<dbReference type="InterPro" id="IPR044974">
    <property type="entry name" value="Disease_R_plants"/>
</dbReference>
<dbReference type="GO" id="GO:0005524">
    <property type="term" value="F:ATP binding"/>
    <property type="evidence" value="ECO:0007669"/>
    <property type="project" value="UniProtKB-KW"/>
</dbReference>
<name>A0A022Q852_ERYGU</name>
<dbReference type="InterPro" id="IPR000008">
    <property type="entry name" value="C2_dom"/>
</dbReference>
<comment type="subcellular location">
    <subcellularLocation>
        <location evidence="2">Cytoplasm</location>
    </subcellularLocation>
</comment>
<dbReference type="EMBL" id="KI632139">
    <property type="protein sequence ID" value="EYU24166.1"/>
    <property type="molecule type" value="Genomic_DNA"/>
</dbReference>
<dbReference type="SMART" id="SM00239">
    <property type="entry name" value="C2"/>
    <property type="match status" value="1"/>
</dbReference>
<dbReference type="PANTHER" id="PTHR23155:SF1152">
    <property type="entry name" value="AAA+ ATPASE DOMAIN-CONTAINING PROTEIN"/>
    <property type="match status" value="1"/>
</dbReference>
<keyword evidence="6" id="KW-0381">Hypersensitive response</keyword>
<dbReference type="AlphaFoldDB" id="A0A022Q852"/>
<dbReference type="Gene3D" id="1.10.10.10">
    <property type="entry name" value="Winged helix-like DNA-binding domain superfamily/Winged helix DNA-binding domain"/>
    <property type="match status" value="1"/>
</dbReference>
<dbReference type="GO" id="GO:0009626">
    <property type="term" value="P:plant-type hypersensitive response"/>
    <property type="evidence" value="ECO:0007669"/>
    <property type="project" value="UniProtKB-KW"/>
</dbReference>
<dbReference type="Gene3D" id="1.10.8.430">
    <property type="entry name" value="Helical domain of apoptotic protease-activating factors"/>
    <property type="match status" value="1"/>
</dbReference>
<dbReference type="Proteomes" id="UP000030748">
    <property type="component" value="Unassembled WGS sequence"/>
</dbReference>
<dbReference type="InterPro" id="IPR036388">
    <property type="entry name" value="WH-like_DNA-bd_sf"/>
</dbReference>
<dbReference type="InterPro" id="IPR058922">
    <property type="entry name" value="WHD_DRP"/>
</dbReference>
<keyword evidence="13" id="KW-1185">Reference proteome</keyword>
<dbReference type="Gene3D" id="3.40.50.300">
    <property type="entry name" value="P-loop containing nucleotide triphosphate hydrolases"/>
    <property type="match status" value="1"/>
</dbReference>
<evidence type="ECO:0000256" key="6">
    <source>
        <dbReference type="ARBA" id="ARBA00022667"/>
    </source>
</evidence>
<dbReference type="SUPFAM" id="SSF49562">
    <property type="entry name" value="C2 domain (Calcium/lipid-binding domain, CaLB)"/>
    <property type="match status" value="1"/>
</dbReference>
<keyword evidence="4" id="KW-0963">Cytoplasm</keyword>
<evidence type="ECO:0000256" key="10">
    <source>
        <dbReference type="ARBA" id="ARBA00022840"/>
    </source>
</evidence>
<evidence type="ECO:0000256" key="9">
    <source>
        <dbReference type="ARBA" id="ARBA00022821"/>
    </source>
</evidence>
<dbReference type="Pfam" id="PF00931">
    <property type="entry name" value="NB-ARC"/>
    <property type="match status" value="1"/>
</dbReference>
<sequence>MAAYGALVSLSNILDQILLHPPPAHHFIFVREQIESLQIRVLSLLDFLENHYSCKLSSKEMDDLESRIVDASYAAEDVIESNLRNQICAKSTKENLVSVEMEQNREIHMMIQKFLSIEKDLVDKNEGMDNQSTRKASSSALPLRIGKNTMVGFEDHLIQIMGALSTDESGRRIIPIVGMGGIGKTNLATNVFNNPFIIEKFDIRAWFVVSQECTGKEILLGLLHQIINPTNRNELEMNDDDVLGEKLHKTLFGRKYFIVMDDMWDITAWEIVKRFLPDNNNGSRILVTTRLLKLAVDLGSCTPYELNLLDEAQSWDLLREKVFPEGRCPVELEEIGRNIARKCRGLPLALVVIGGLLAKSKTEDWKYVEEDVTSAVNNEDDELCMKVISLSYNHLPIYLKPCFLYLAVFPQDFDIKMSRLVRLWVAEGFVRQCGPKSLEEIGEEYLKDLIDRNLILVSKRGISGEVKTCHIHDLLSDLCRREAQKGNFLVLSKLDNNKASLDMESIRRLSINNGQWKDATLTASIRSFLTFFSMNLSTYSACRSPLLRVLDVVDRYPKDEILQLINSRYVSCTGLISMSSSSILSRLWCLQTLVVGGELTLPREIWQMPQLRHVQARRISLPDPPSRGEKITVLENLQTLSIVKDFKCTKEVTKQIPNLKKLGIVCPTIGSYSLSNLGFFHKLESLSLAFVGKRGRGPRGNMVFPSSLKKLVLSECKIPWEDMSIVDNTHFPCLEQMHLGTVSLKQIPSDFAEILPLQVIDLYRCKSSLLASVKEVSEERENLGYDALQIRSSVFALLRISVQRGINLALGNGRSRDPYAVVRMSKQILKTHVVTETVNPEWHDDLTVAVLDPSQPVSVTVYDKNVFIADEKMGDAEFDIRPFVQAFKMHPNGLPNGTITTRILPSSSNCLSEESFIFWKDGNLMQDMCLGLRNIESGQVKLQLRCIDIPLPIVDFF</sequence>
<evidence type="ECO:0000259" key="11">
    <source>
        <dbReference type="PROSITE" id="PS50004"/>
    </source>
</evidence>
<dbReference type="SUPFAM" id="SSF52540">
    <property type="entry name" value="P-loop containing nucleoside triphosphate hydrolases"/>
    <property type="match status" value="1"/>
</dbReference>
<evidence type="ECO:0000313" key="12">
    <source>
        <dbReference type="EMBL" id="EYU24166.1"/>
    </source>
</evidence>
<dbReference type="InterPro" id="IPR002182">
    <property type="entry name" value="NB-ARC"/>
</dbReference>
<dbReference type="Gene3D" id="1.20.5.4130">
    <property type="match status" value="1"/>
</dbReference>
<keyword evidence="10" id="KW-0067">ATP-binding</keyword>
<dbReference type="PROSITE" id="PS50004">
    <property type="entry name" value="C2"/>
    <property type="match status" value="1"/>
</dbReference>
<dbReference type="Pfam" id="PF23559">
    <property type="entry name" value="WHD_DRP"/>
    <property type="match status" value="1"/>
</dbReference>
<dbReference type="FunFam" id="1.10.10.10:FF:000322">
    <property type="entry name" value="Probable disease resistance protein At1g63360"/>
    <property type="match status" value="1"/>
</dbReference>
<evidence type="ECO:0000256" key="1">
    <source>
        <dbReference type="ARBA" id="ARBA00002074"/>
    </source>
</evidence>
<dbReference type="GO" id="GO:0051607">
    <property type="term" value="P:defense response to virus"/>
    <property type="evidence" value="ECO:0007669"/>
    <property type="project" value="UniProtKB-ARBA"/>
</dbReference>
<dbReference type="Pfam" id="PF00168">
    <property type="entry name" value="C2"/>
    <property type="match status" value="1"/>
</dbReference>
<dbReference type="eggNOG" id="KOG1030">
    <property type="taxonomic scope" value="Eukaryota"/>
</dbReference>
<comment type="similarity">
    <text evidence="3">Belongs to the disease resistance NB-LRR family.</text>
</comment>
<evidence type="ECO:0000256" key="8">
    <source>
        <dbReference type="ARBA" id="ARBA00022741"/>
    </source>
</evidence>
<protein>
    <recommendedName>
        <fullName evidence="11">C2 domain-containing protein</fullName>
    </recommendedName>
</protein>
<dbReference type="GO" id="GO:0043531">
    <property type="term" value="F:ADP binding"/>
    <property type="evidence" value="ECO:0007669"/>
    <property type="project" value="InterPro"/>
</dbReference>
<dbReference type="InterPro" id="IPR032675">
    <property type="entry name" value="LRR_dom_sf"/>
</dbReference>
<evidence type="ECO:0000256" key="7">
    <source>
        <dbReference type="ARBA" id="ARBA00022737"/>
    </source>
</evidence>
<keyword evidence="8" id="KW-0547">Nucleotide-binding</keyword>
<keyword evidence="7" id="KW-0677">Repeat</keyword>
<dbReference type="InterPro" id="IPR035892">
    <property type="entry name" value="C2_domain_sf"/>
</dbReference>
<evidence type="ECO:0000256" key="3">
    <source>
        <dbReference type="ARBA" id="ARBA00008894"/>
    </source>
</evidence>
<dbReference type="GO" id="GO:0005737">
    <property type="term" value="C:cytoplasm"/>
    <property type="evidence" value="ECO:0007669"/>
    <property type="project" value="UniProtKB-SubCell"/>
</dbReference>
<evidence type="ECO:0000256" key="2">
    <source>
        <dbReference type="ARBA" id="ARBA00004496"/>
    </source>
</evidence>
<reference evidence="12 13" key="1">
    <citation type="journal article" date="2013" name="Proc. Natl. Acad. Sci. U.S.A.">
        <title>Fine-scale variation in meiotic recombination in Mimulus inferred from population shotgun sequencing.</title>
        <authorList>
            <person name="Hellsten U."/>
            <person name="Wright K.M."/>
            <person name="Jenkins J."/>
            <person name="Shu S."/>
            <person name="Yuan Y."/>
            <person name="Wessler S.R."/>
            <person name="Schmutz J."/>
            <person name="Willis J.H."/>
            <person name="Rokhsar D.S."/>
        </authorList>
    </citation>
    <scope>NUCLEOTIDE SEQUENCE [LARGE SCALE GENOMIC DNA]</scope>
    <source>
        <strain evidence="13">cv. DUN x IM62</strain>
    </source>
</reference>
<dbReference type="InterPro" id="IPR027417">
    <property type="entry name" value="P-loop_NTPase"/>
</dbReference>
<dbReference type="InterPro" id="IPR042197">
    <property type="entry name" value="Apaf_helical"/>
</dbReference>
<keyword evidence="5" id="KW-0433">Leucine-rich repeat</keyword>
<evidence type="ECO:0000256" key="5">
    <source>
        <dbReference type="ARBA" id="ARBA00022614"/>
    </source>
</evidence>
<dbReference type="PRINTS" id="PR00364">
    <property type="entry name" value="DISEASERSIST"/>
</dbReference>
<dbReference type="Gene3D" id="2.60.40.150">
    <property type="entry name" value="C2 domain"/>
    <property type="match status" value="1"/>
</dbReference>
<feature type="domain" description="C2" evidence="11">
    <location>
        <begin position="775"/>
        <end position="894"/>
    </location>
</feature>
<dbReference type="FunFam" id="3.40.50.300:FF:001091">
    <property type="entry name" value="Probable disease resistance protein At1g61300"/>
    <property type="match status" value="1"/>
</dbReference>